<dbReference type="PANTHER" id="PTHR22912">
    <property type="entry name" value="DISULFIDE OXIDOREDUCTASE"/>
    <property type="match status" value="1"/>
</dbReference>
<organism evidence="17 18">
    <name type="scientific">Alteribacter keqinensis</name>
    <dbReference type="NCBI Taxonomy" id="2483800"/>
    <lineage>
        <taxon>Bacteria</taxon>
        <taxon>Bacillati</taxon>
        <taxon>Bacillota</taxon>
        <taxon>Bacilli</taxon>
        <taxon>Bacillales</taxon>
        <taxon>Bacillaceae</taxon>
        <taxon>Alteribacter</taxon>
    </lineage>
</organism>
<comment type="similarity">
    <text evidence="1 14">Belongs to the class-I pyridine nucleotide-disulfide oxidoreductase family.</text>
</comment>
<evidence type="ECO:0000256" key="1">
    <source>
        <dbReference type="ARBA" id="ARBA00007532"/>
    </source>
</evidence>
<dbReference type="GO" id="GO:0050660">
    <property type="term" value="F:flavin adenine dinucleotide binding"/>
    <property type="evidence" value="ECO:0007669"/>
    <property type="project" value="InterPro"/>
</dbReference>
<evidence type="ECO:0000256" key="9">
    <source>
        <dbReference type="ARBA" id="ARBA00023284"/>
    </source>
</evidence>
<dbReference type="PRINTS" id="PR00411">
    <property type="entry name" value="PNDRDTASEI"/>
</dbReference>
<accession>A0A3M7TVR6</accession>
<dbReference type="EMBL" id="RHIB01000001">
    <property type="protein sequence ID" value="RNA69750.1"/>
    <property type="molecule type" value="Genomic_DNA"/>
</dbReference>
<dbReference type="RefSeq" id="WP_122897263.1">
    <property type="nucleotide sequence ID" value="NZ_RHIB01000001.1"/>
</dbReference>
<dbReference type="GO" id="GO:0004148">
    <property type="term" value="F:dihydrolipoyl dehydrogenase (NADH) activity"/>
    <property type="evidence" value="ECO:0007669"/>
    <property type="project" value="UniProtKB-EC"/>
</dbReference>
<dbReference type="Gene3D" id="3.30.390.30">
    <property type="match status" value="1"/>
</dbReference>
<evidence type="ECO:0000256" key="8">
    <source>
        <dbReference type="ARBA" id="ARBA00023157"/>
    </source>
</evidence>
<dbReference type="PANTHER" id="PTHR22912:SF160">
    <property type="entry name" value="DIHYDROLIPOYL DEHYDROGENASE"/>
    <property type="match status" value="1"/>
</dbReference>
<dbReference type="InterPro" id="IPR050151">
    <property type="entry name" value="Class-I_Pyr_Nuc-Dis_Oxidored"/>
</dbReference>
<keyword evidence="9 14" id="KW-0676">Redox-active center</keyword>
<keyword evidence="12" id="KW-0547">Nucleotide-binding</keyword>
<feature type="binding site" evidence="12">
    <location>
        <position position="313"/>
    </location>
    <ligand>
        <name>FAD</name>
        <dbReference type="ChEBI" id="CHEBI:57692"/>
    </ligand>
</feature>
<dbReference type="InterPro" id="IPR004099">
    <property type="entry name" value="Pyr_nucl-diS_OxRdtase_dimer"/>
</dbReference>
<evidence type="ECO:0000256" key="4">
    <source>
        <dbReference type="ARBA" id="ARBA00022630"/>
    </source>
</evidence>
<reference evidence="17 18" key="1">
    <citation type="submission" date="2018-10" db="EMBL/GenBank/DDBJ databases">
        <title>Bacillus Keqinensis sp. nov., a moderately halophilic bacterium isolated from a saline-alkaline lake.</title>
        <authorList>
            <person name="Wang H."/>
        </authorList>
    </citation>
    <scope>NUCLEOTIDE SEQUENCE [LARGE SCALE GENOMIC DNA]</scope>
    <source>
        <strain evidence="17 18">KQ-3</strain>
    </source>
</reference>
<dbReference type="InterPro" id="IPR036188">
    <property type="entry name" value="FAD/NAD-bd_sf"/>
</dbReference>
<evidence type="ECO:0000256" key="7">
    <source>
        <dbReference type="ARBA" id="ARBA00023027"/>
    </source>
</evidence>
<dbReference type="FunFam" id="3.30.390.30:FF:000001">
    <property type="entry name" value="Dihydrolipoyl dehydrogenase"/>
    <property type="match status" value="1"/>
</dbReference>
<keyword evidence="7 12" id="KW-0520">NAD</keyword>
<evidence type="ECO:0000256" key="5">
    <source>
        <dbReference type="ARBA" id="ARBA00022827"/>
    </source>
</evidence>
<dbReference type="EC" id="1.8.1.4" evidence="2 14"/>
<protein>
    <recommendedName>
        <fullName evidence="3 14">Dihydrolipoyl dehydrogenase</fullName>
        <ecNumber evidence="2 14">1.8.1.4</ecNumber>
    </recommendedName>
</protein>
<keyword evidence="6 14" id="KW-0560">Oxidoreductase</keyword>
<dbReference type="GO" id="GO:0006103">
    <property type="term" value="P:2-oxoglutarate metabolic process"/>
    <property type="evidence" value="ECO:0007669"/>
    <property type="project" value="TreeGrafter"/>
</dbReference>
<dbReference type="Gene3D" id="3.50.50.60">
    <property type="entry name" value="FAD/NAD(P)-binding domain"/>
    <property type="match status" value="2"/>
</dbReference>
<dbReference type="Proteomes" id="UP000278746">
    <property type="component" value="Unassembled WGS sequence"/>
</dbReference>
<evidence type="ECO:0000256" key="14">
    <source>
        <dbReference type="RuleBase" id="RU003692"/>
    </source>
</evidence>
<evidence type="ECO:0000256" key="3">
    <source>
        <dbReference type="ARBA" id="ARBA00016961"/>
    </source>
</evidence>
<dbReference type="InterPro" id="IPR012999">
    <property type="entry name" value="Pyr_OxRdtase_I_AS"/>
</dbReference>
<comment type="catalytic activity">
    <reaction evidence="10 14">
        <text>N(6)-[(R)-dihydrolipoyl]-L-lysyl-[protein] + NAD(+) = N(6)-[(R)-lipoyl]-L-lysyl-[protein] + NADH + H(+)</text>
        <dbReference type="Rhea" id="RHEA:15045"/>
        <dbReference type="Rhea" id="RHEA-COMP:10474"/>
        <dbReference type="Rhea" id="RHEA-COMP:10475"/>
        <dbReference type="ChEBI" id="CHEBI:15378"/>
        <dbReference type="ChEBI" id="CHEBI:57540"/>
        <dbReference type="ChEBI" id="CHEBI:57945"/>
        <dbReference type="ChEBI" id="CHEBI:83099"/>
        <dbReference type="ChEBI" id="CHEBI:83100"/>
        <dbReference type="EC" id="1.8.1.4"/>
    </reaction>
</comment>
<dbReference type="InterPro" id="IPR006258">
    <property type="entry name" value="Lipoamide_DH"/>
</dbReference>
<dbReference type="PIRSF" id="PIRSF000350">
    <property type="entry name" value="Mercury_reductase_MerA"/>
    <property type="match status" value="1"/>
</dbReference>
<evidence type="ECO:0000256" key="12">
    <source>
        <dbReference type="PIRSR" id="PIRSR000350-3"/>
    </source>
</evidence>
<name>A0A3M7TVR6_9BACI</name>
<comment type="cofactor">
    <cofactor evidence="12 14">
        <name>FAD</name>
        <dbReference type="ChEBI" id="CHEBI:57692"/>
    </cofactor>
    <text evidence="12 14">Binds 1 FAD per subunit.</text>
</comment>
<evidence type="ECO:0000256" key="2">
    <source>
        <dbReference type="ARBA" id="ARBA00012608"/>
    </source>
</evidence>
<comment type="miscellaneous">
    <text evidence="14">The active site is a redox-active disulfide bond.</text>
</comment>
<dbReference type="OrthoDB" id="9800167at2"/>
<evidence type="ECO:0000256" key="10">
    <source>
        <dbReference type="ARBA" id="ARBA00049187"/>
    </source>
</evidence>
<dbReference type="Pfam" id="PF07992">
    <property type="entry name" value="Pyr_redox_2"/>
    <property type="match status" value="1"/>
</dbReference>
<evidence type="ECO:0000256" key="6">
    <source>
        <dbReference type="ARBA" id="ARBA00023002"/>
    </source>
</evidence>
<dbReference type="AlphaFoldDB" id="A0A3M7TVR6"/>
<dbReference type="InterPro" id="IPR023753">
    <property type="entry name" value="FAD/NAD-binding_dom"/>
</dbReference>
<keyword evidence="4 14" id="KW-0285">Flavoprotein</keyword>
<proteinExistence type="inferred from homology"/>
<evidence type="ECO:0000259" key="16">
    <source>
        <dbReference type="Pfam" id="PF07992"/>
    </source>
</evidence>
<dbReference type="Pfam" id="PF02852">
    <property type="entry name" value="Pyr_redox_dim"/>
    <property type="match status" value="1"/>
</dbReference>
<evidence type="ECO:0000256" key="13">
    <source>
        <dbReference type="PIRSR" id="PIRSR000350-4"/>
    </source>
</evidence>
<dbReference type="NCBIfam" id="TIGR01350">
    <property type="entry name" value="lipoamide_DH"/>
    <property type="match status" value="1"/>
</dbReference>
<dbReference type="SUPFAM" id="SSF51905">
    <property type="entry name" value="FAD/NAD(P)-binding domain"/>
    <property type="match status" value="1"/>
</dbReference>
<gene>
    <name evidence="17" type="primary">lpdA</name>
    <name evidence="17" type="ORF">EBO34_07380</name>
</gene>
<feature type="binding site" evidence="12">
    <location>
        <begin position="147"/>
        <end position="149"/>
    </location>
    <ligand>
        <name>FAD</name>
        <dbReference type="ChEBI" id="CHEBI:57692"/>
    </ligand>
</feature>
<evidence type="ECO:0000259" key="15">
    <source>
        <dbReference type="Pfam" id="PF02852"/>
    </source>
</evidence>
<comment type="caution">
    <text evidence="17">The sequence shown here is derived from an EMBL/GenBank/DDBJ whole genome shotgun (WGS) entry which is preliminary data.</text>
</comment>
<feature type="disulfide bond" description="Redox-active" evidence="13">
    <location>
        <begin position="47"/>
        <end position="52"/>
    </location>
</feature>
<dbReference type="PROSITE" id="PS00076">
    <property type="entry name" value="PYRIDINE_REDOX_1"/>
    <property type="match status" value="1"/>
</dbReference>
<sequence>MVVGELVQERDLIVIGGGPGGYSAAIRAAQMGLDVTLVEKKHLGGVCLNEGCIPSKIFTHSTSTLADTRKVSRFGIQTGEVTFHFDQMHAWRDQVVTGLRKGVEALCKTHKIDVIYGEASFLSEDRIGVEHGHQFDTYRFKQVILATGSMYEAPIWAKPDHKCILDTTSVFKLETVPEHLIVSGSDYIALEAAFGYRELGASVTVLLETDSFGFDVSIDKELLRVMKKQKIAVVKKARVTSVENDGDGALLSYESAKGREELTASHVFVSSVPRPRIRDLGLDRAGVEVNEEGYIEVSDRAQTNVPSIYAVGDITPGPPLAIKALKQGKVAAENAGGRQSAFDLHFIPKVAHTNPPVASVGLTEAEAKEQGYSVKISEFASGGNGFASITGSKDGKTKIVVDETNDVLLGFHAIGKGAVELISNGVTALEMAARDEDLSYPYYPHPSLNENWLEAVEGLTGKAIHAPPARQMAKSGK</sequence>
<keyword evidence="18" id="KW-1185">Reference proteome</keyword>
<evidence type="ECO:0000256" key="11">
    <source>
        <dbReference type="PIRSR" id="PIRSR000350-2"/>
    </source>
</evidence>
<keyword evidence="5 12" id="KW-0274">FAD</keyword>
<feature type="active site" description="Proton acceptor" evidence="11">
    <location>
        <position position="445"/>
    </location>
</feature>
<dbReference type="InterPro" id="IPR001100">
    <property type="entry name" value="Pyr_nuc-diS_OxRdtase"/>
</dbReference>
<feature type="binding site" evidence="12">
    <location>
        <position position="56"/>
    </location>
    <ligand>
        <name>FAD</name>
        <dbReference type="ChEBI" id="CHEBI:57692"/>
    </ligand>
</feature>
<keyword evidence="8" id="KW-1015">Disulfide bond</keyword>
<dbReference type="InterPro" id="IPR016156">
    <property type="entry name" value="FAD/NAD-linked_Rdtase_dimer_sf"/>
</dbReference>
<evidence type="ECO:0000313" key="17">
    <source>
        <dbReference type="EMBL" id="RNA69750.1"/>
    </source>
</evidence>
<evidence type="ECO:0000313" key="18">
    <source>
        <dbReference type="Proteomes" id="UP000278746"/>
    </source>
</evidence>
<dbReference type="PRINTS" id="PR00368">
    <property type="entry name" value="FADPNR"/>
</dbReference>
<feature type="domain" description="Pyridine nucleotide-disulphide oxidoreductase dimerisation" evidence="15">
    <location>
        <begin position="347"/>
        <end position="455"/>
    </location>
</feature>
<feature type="binding site" evidence="12">
    <location>
        <begin position="184"/>
        <end position="191"/>
    </location>
    <ligand>
        <name>NAD(+)</name>
        <dbReference type="ChEBI" id="CHEBI:57540"/>
    </ligand>
</feature>
<feature type="domain" description="FAD/NAD(P)-binding" evidence="16">
    <location>
        <begin position="11"/>
        <end position="328"/>
    </location>
</feature>
<dbReference type="SUPFAM" id="SSF55424">
    <property type="entry name" value="FAD/NAD-linked reductases, dimerisation (C-terminal) domain"/>
    <property type="match status" value="1"/>
</dbReference>